<sequence>MAEKWIAPEFGGPEVLTMVETDVPSPAAGEVTIDVRAIGVNPTDYKELASGPEQALPKSVGYEVAGVISAIGPDTAIASGGGVIGDPVVAFRIDGGYASQVTVPAKSVFAKPDTIDFPAAANLMLAGGAAAEALHVTRVGQGDTLLVHGASGAVGVSVLQQARNLGATVIGTASEHNFPLLRHFGAIPVMYGPGLTERVREASPGGISAAIDAVGTDEAVDTTRELLTDLSRAVTIVPSDRSQRASIPSIGATAPASAAYRDAARPQLLEMAADGELEVPIARTFPLSQAREALDLLRGGHAGGKLALIP</sequence>
<dbReference type="SUPFAM" id="SSF51735">
    <property type="entry name" value="NAD(P)-binding Rossmann-fold domains"/>
    <property type="match status" value="1"/>
</dbReference>
<keyword evidence="5" id="KW-1185">Reference proteome</keyword>
<dbReference type="Pfam" id="PF08240">
    <property type="entry name" value="ADH_N"/>
    <property type="match status" value="1"/>
</dbReference>
<accession>A0A6F8XV93</accession>
<proteinExistence type="predicted"/>
<dbReference type="GO" id="GO:0005829">
    <property type="term" value="C:cytosol"/>
    <property type="evidence" value="ECO:0007669"/>
    <property type="project" value="TreeGrafter"/>
</dbReference>
<gene>
    <name evidence="4" type="ORF">Pflav_041530</name>
</gene>
<evidence type="ECO:0000256" key="1">
    <source>
        <dbReference type="ARBA" id="ARBA00022857"/>
    </source>
</evidence>
<dbReference type="SUPFAM" id="SSF50129">
    <property type="entry name" value="GroES-like"/>
    <property type="match status" value="1"/>
</dbReference>
<evidence type="ECO:0000313" key="4">
    <source>
        <dbReference type="EMBL" id="BCB77743.1"/>
    </source>
</evidence>
<dbReference type="KEGG" id="pfla:Pflav_041530"/>
<evidence type="ECO:0000256" key="2">
    <source>
        <dbReference type="ARBA" id="ARBA00023002"/>
    </source>
</evidence>
<name>A0A6F8XV93_9ACTN</name>
<reference evidence="4 5" key="1">
    <citation type="submission" date="2020-03" db="EMBL/GenBank/DDBJ databases">
        <title>Whole genome shotgun sequence of Phytohabitans flavus NBRC 107702.</title>
        <authorList>
            <person name="Komaki H."/>
            <person name="Tamura T."/>
        </authorList>
    </citation>
    <scope>NUCLEOTIDE SEQUENCE [LARGE SCALE GENOMIC DNA]</scope>
    <source>
        <strain evidence="4 5">NBRC 107702</strain>
    </source>
</reference>
<protein>
    <submittedName>
        <fullName evidence="4">Oxidoreductase</fullName>
    </submittedName>
</protein>
<dbReference type="GO" id="GO:0003960">
    <property type="term" value="F:quinone reductase (NADPH) activity"/>
    <property type="evidence" value="ECO:0007669"/>
    <property type="project" value="TreeGrafter"/>
</dbReference>
<keyword evidence="2" id="KW-0560">Oxidoreductase</keyword>
<reference evidence="4 5" key="2">
    <citation type="submission" date="2020-03" db="EMBL/GenBank/DDBJ databases">
        <authorList>
            <person name="Ichikawa N."/>
            <person name="Kimura A."/>
            <person name="Kitahashi Y."/>
            <person name="Uohara A."/>
        </authorList>
    </citation>
    <scope>NUCLEOTIDE SEQUENCE [LARGE SCALE GENOMIC DNA]</scope>
    <source>
        <strain evidence="4 5">NBRC 107702</strain>
    </source>
</reference>
<dbReference type="InterPro" id="IPR013154">
    <property type="entry name" value="ADH-like_N"/>
</dbReference>
<dbReference type="SMART" id="SM00829">
    <property type="entry name" value="PKS_ER"/>
    <property type="match status" value="1"/>
</dbReference>
<dbReference type="InterPro" id="IPR020843">
    <property type="entry name" value="ER"/>
</dbReference>
<dbReference type="EMBL" id="AP022870">
    <property type="protein sequence ID" value="BCB77743.1"/>
    <property type="molecule type" value="Genomic_DNA"/>
</dbReference>
<dbReference type="GO" id="GO:0070402">
    <property type="term" value="F:NADPH binding"/>
    <property type="evidence" value="ECO:0007669"/>
    <property type="project" value="TreeGrafter"/>
</dbReference>
<dbReference type="InterPro" id="IPR036291">
    <property type="entry name" value="NAD(P)-bd_dom_sf"/>
</dbReference>
<organism evidence="4 5">
    <name type="scientific">Phytohabitans flavus</name>
    <dbReference type="NCBI Taxonomy" id="1076124"/>
    <lineage>
        <taxon>Bacteria</taxon>
        <taxon>Bacillati</taxon>
        <taxon>Actinomycetota</taxon>
        <taxon>Actinomycetes</taxon>
        <taxon>Micromonosporales</taxon>
        <taxon>Micromonosporaceae</taxon>
    </lineage>
</organism>
<dbReference type="AlphaFoldDB" id="A0A6F8XV93"/>
<dbReference type="Pfam" id="PF13602">
    <property type="entry name" value="ADH_zinc_N_2"/>
    <property type="match status" value="1"/>
</dbReference>
<evidence type="ECO:0000259" key="3">
    <source>
        <dbReference type="SMART" id="SM00829"/>
    </source>
</evidence>
<dbReference type="PANTHER" id="PTHR48106:SF13">
    <property type="entry name" value="QUINONE OXIDOREDUCTASE-RELATED"/>
    <property type="match status" value="1"/>
</dbReference>
<evidence type="ECO:0000313" key="5">
    <source>
        <dbReference type="Proteomes" id="UP000502508"/>
    </source>
</evidence>
<dbReference type="InterPro" id="IPR011032">
    <property type="entry name" value="GroES-like_sf"/>
</dbReference>
<dbReference type="GO" id="GO:0035925">
    <property type="term" value="F:mRNA 3'-UTR AU-rich region binding"/>
    <property type="evidence" value="ECO:0007669"/>
    <property type="project" value="TreeGrafter"/>
</dbReference>
<dbReference type="CDD" id="cd05289">
    <property type="entry name" value="MDR_like_2"/>
    <property type="match status" value="1"/>
</dbReference>
<dbReference type="PANTHER" id="PTHR48106">
    <property type="entry name" value="QUINONE OXIDOREDUCTASE PIG3-RELATED"/>
    <property type="match status" value="1"/>
</dbReference>
<dbReference type="Gene3D" id="3.90.180.10">
    <property type="entry name" value="Medium-chain alcohol dehydrogenases, catalytic domain"/>
    <property type="match status" value="1"/>
</dbReference>
<feature type="domain" description="Enoyl reductase (ER)" evidence="3">
    <location>
        <begin position="11"/>
        <end position="308"/>
    </location>
</feature>
<keyword evidence="1" id="KW-0521">NADP</keyword>
<dbReference type="Proteomes" id="UP000502508">
    <property type="component" value="Chromosome"/>
</dbReference>
<dbReference type="RefSeq" id="WP_197938642.1">
    <property type="nucleotide sequence ID" value="NZ_AP022870.1"/>
</dbReference>
<dbReference type="Gene3D" id="3.40.50.720">
    <property type="entry name" value="NAD(P)-binding Rossmann-like Domain"/>
    <property type="match status" value="1"/>
</dbReference>